<dbReference type="InterPro" id="IPR010982">
    <property type="entry name" value="Lambda_DNA-bd_dom_sf"/>
</dbReference>
<name>A0A1M7NPX9_9FIRM</name>
<dbReference type="RefSeq" id="WP_073292007.1">
    <property type="nucleotide sequence ID" value="NZ_FRCP01000043.1"/>
</dbReference>
<dbReference type="STRING" id="1120996.SAMN02746066_04659"/>
<organism evidence="2 3">
    <name type="scientific">Anaerosporobacter mobilis DSM 15930</name>
    <dbReference type="NCBI Taxonomy" id="1120996"/>
    <lineage>
        <taxon>Bacteria</taxon>
        <taxon>Bacillati</taxon>
        <taxon>Bacillota</taxon>
        <taxon>Clostridia</taxon>
        <taxon>Lachnospirales</taxon>
        <taxon>Lachnospiraceae</taxon>
        <taxon>Anaerosporobacter</taxon>
    </lineage>
</organism>
<gene>
    <name evidence="2" type="ORF">SAMN02746066_04659</name>
</gene>
<evidence type="ECO:0000259" key="1">
    <source>
        <dbReference type="PROSITE" id="PS50943"/>
    </source>
</evidence>
<feature type="non-terminal residue" evidence="2">
    <location>
        <position position="111"/>
    </location>
</feature>
<dbReference type="PROSITE" id="PS50943">
    <property type="entry name" value="HTH_CROC1"/>
    <property type="match status" value="1"/>
</dbReference>
<evidence type="ECO:0000313" key="3">
    <source>
        <dbReference type="Proteomes" id="UP000184038"/>
    </source>
</evidence>
<keyword evidence="3" id="KW-1185">Reference proteome</keyword>
<feature type="domain" description="HTH cro/C1-type" evidence="1">
    <location>
        <begin position="15"/>
        <end position="70"/>
    </location>
</feature>
<dbReference type="GO" id="GO:0003677">
    <property type="term" value="F:DNA binding"/>
    <property type="evidence" value="ECO:0007669"/>
    <property type="project" value="InterPro"/>
</dbReference>
<dbReference type="Proteomes" id="UP000184038">
    <property type="component" value="Unassembled WGS sequence"/>
</dbReference>
<dbReference type="SMART" id="SM00530">
    <property type="entry name" value="HTH_XRE"/>
    <property type="match status" value="1"/>
</dbReference>
<sequence>MNFPTVNLKATGDNIIKLRKEQGITVRQIQEYFGFEQPQAVYKWQRGESLPSVDNLFALSRLLDTTIDKILVGNDQDFLNSKHWLKHSLVCLLRNQYQTLQLQEEVEKQER</sequence>
<dbReference type="Pfam" id="PF01381">
    <property type="entry name" value="HTH_3"/>
    <property type="match status" value="1"/>
</dbReference>
<dbReference type="OrthoDB" id="2044565at2"/>
<evidence type="ECO:0000313" key="2">
    <source>
        <dbReference type="EMBL" id="SHN06032.1"/>
    </source>
</evidence>
<dbReference type="Gene3D" id="1.10.260.40">
    <property type="entry name" value="lambda repressor-like DNA-binding domains"/>
    <property type="match status" value="1"/>
</dbReference>
<dbReference type="CDD" id="cd00093">
    <property type="entry name" value="HTH_XRE"/>
    <property type="match status" value="1"/>
</dbReference>
<dbReference type="EMBL" id="FRCP01000043">
    <property type="protein sequence ID" value="SHN06032.1"/>
    <property type="molecule type" value="Genomic_DNA"/>
</dbReference>
<reference evidence="2 3" key="1">
    <citation type="submission" date="2016-11" db="EMBL/GenBank/DDBJ databases">
        <authorList>
            <person name="Jaros S."/>
            <person name="Januszkiewicz K."/>
            <person name="Wedrychowicz H."/>
        </authorList>
    </citation>
    <scope>NUCLEOTIDE SEQUENCE [LARGE SCALE GENOMIC DNA]</scope>
    <source>
        <strain evidence="2 3">DSM 15930</strain>
    </source>
</reference>
<dbReference type="SUPFAM" id="SSF47413">
    <property type="entry name" value="lambda repressor-like DNA-binding domains"/>
    <property type="match status" value="1"/>
</dbReference>
<accession>A0A1M7NPX9</accession>
<proteinExistence type="predicted"/>
<protein>
    <submittedName>
        <fullName evidence="2">Helix-turn-helix</fullName>
    </submittedName>
</protein>
<dbReference type="InterPro" id="IPR001387">
    <property type="entry name" value="Cro/C1-type_HTH"/>
</dbReference>
<dbReference type="AlphaFoldDB" id="A0A1M7NPX9"/>